<dbReference type="Gene3D" id="3.40.50.300">
    <property type="entry name" value="P-loop containing nucleotide triphosphate hydrolases"/>
    <property type="match status" value="1"/>
</dbReference>
<dbReference type="InterPro" id="IPR032171">
    <property type="entry name" value="COR-A"/>
</dbReference>
<dbReference type="InterPro" id="IPR008271">
    <property type="entry name" value="Ser/Thr_kinase_AS"/>
</dbReference>
<dbReference type="PANTHER" id="PTHR44329">
    <property type="entry name" value="SERINE/THREONINE-PROTEIN KINASE TNNI3K-RELATED"/>
    <property type="match status" value="1"/>
</dbReference>
<evidence type="ECO:0000256" key="8">
    <source>
        <dbReference type="ARBA" id="ARBA00047899"/>
    </source>
</evidence>
<name>A0A0M3K6E1_ANISI</name>
<evidence type="ECO:0000259" key="13">
    <source>
        <dbReference type="PROSITE" id="PS51424"/>
    </source>
</evidence>
<dbReference type="OrthoDB" id="10252328at2759"/>
<keyword evidence="7" id="KW-0342">GTP-binding</keyword>
<dbReference type="EMBL" id="UYRR01032681">
    <property type="protein sequence ID" value="VDK56468.1"/>
    <property type="molecule type" value="Genomic_DNA"/>
</dbReference>
<keyword evidence="15" id="KW-1185">Reference proteome</keyword>
<dbReference type="SUPFAM" id="SSF52540">
    <property type="entry name" value="P-loop containing nucleoside triphosphate hydrolases"/>
    <property type="match status" value="1"/>
</dbReference>
<reference evidence="14 15" key="2">
    <citation type="submission" date="2018-11" db="EMBL/GenBank/DDBJ databases">
        <authorList>
            <consortium name="Pathogen Informatics"/>
        </authorList>
    </citation>
    <scope>NUCLEOTIDE SEQUENCE [LARGE SCALE GENOMIC DNA]</scope>
</reference>
<dbReference type="GO" id="GO:0004674">
    <property type="term" value="F:protein serine/threonine kinase activity"/>
    <property type="evidence" value="ECO:0007669"/>
    <property type="project" value="TreeGrafter"/>
</dbReference>
<dbReference type="InterPro" id="IPR057263">
    <property type="entry name" value="COR-B"/>
</dbReference>
<dbReference type="InterPro" id="IPR051681">
    <property type="entry name" value="Ser/Thr_Kinases-Pseudokinases"/>
</dbReference>
<evidence type="ECO:0000256" key="10">
    <source>
        <dbReference type="PROSITE-ProRule" id="PRU10141"/>
    </source>
</evidence>
<dbReference type="GO" id="GO:0005737">
    <property type="term" value="C:cytoplasm"/>
    <property type="evidence" value="ECO:0007669"/>
    <property type="project" value="UniProtKB-ARBA"/>
</dbReference>
<accession>A0A0M3K6E1</accession>
<dbReference type="SMART" id="SM00220">
    <property type="entry name" value="S_TKc"/>
    <property type="match status" value="1"/>
</dbReference>
<dbReference type="InterPro" id="IPR011009">
    <property type="entry name" value="Kinase-like_dom_sf"/>
</dbReference>
<dbReference type="PROSITE" id="PS50011">
    <property type="entry name" value="PROTEIN_KINASE_DOM"/>
    <property type="match status" value="1"/>
</dbReference>
<dbReference type="InterPro" id="IPR017441">
    <property type="entry name" value="Protein_kinase_ATP_BS"/>
</dbReference>
<dbReference type="InterPro" id="IPR027417">
    <property type="entry name" value="P-loop_NTPase"/>
</dbReference>
<evidence type="ECO:0000256" key="2">
    <source>
        <dbReference type="ARBA" id="ARBA00022679"/>
    </source>
</evidence>
<dbReference type="GO" id="GO:0005524">
    <property type="term" value="F:ATP binding"/>
    <property type="evidence" value="ECO:0007669"/>
    <property type="project" value="UniProtKB-UniRule"/>
</dbReference>
<evidence type="ECO:0000256" key="4">
    <source>
        <dbReference type="ARBA" id="ARBA00022741"/>
    </source>
</evidence>
<evidence type="ECO:0000256" key="6">
    <source>
        <dbReference type="ARBA" id="ARBA00022840"/>
    </source>
</evidence>
<dbReference type="PROSITE" id="PS51424">
    <property type="entry name" value="ROC"/>
    <property type="match status" value="1"/>
</dbReference>
<keyword evidence="5" id="KW-0418">Kinase</keyword>
<comment type="catalytic activity">
    <reaction evidence="8">
        <text>L-threonyl-[protein] + ATP = O-phospho-L-threonyl-[protein] + ADP + H(+)</text>
        <dbReference type="Rhea" id="RHEA:46608"/>
        <dbReference type="Rhea" id="RHEA-COMP:11060"/>
        <dbReference type="Rhea" id="RHEA-COMP:11605"/>
        <dbReference type="ChEBI" id="CHEBI:15378"/>
        <dbReference type="ChEBI" id="CHEBI:30013"/>
        <dbReference type="ChEBI" id="CHEBI:30616"/>
        <dbReference type="ChEBI" id="CHEBI:61977"/>
        <dbReference type="ChEBI" id="CHEBI:456216"/>
        <dbReference type="EC" id="2.7.11.1"/>
    </reaction>
</comment>
<dbReference type="EC" id="2.7.11.1" evidence="1"/>
<proteinExistence type="predicted"/>
<dbReference type="Pfam" id="PF00069">
    <property type="entry name" value="Pkinase"/>
    <property type="match status" value="1"/>
</dbReference>
<feature type="binding site" evidence="10">
    <location>
        <position position="860"/>
    </location>
    <ligand>
        <name>ATP</name>
        <dbReference type="ChEBI" id="CHEBI:30616"/>
    </ligand>
</feature>
<feature type="domain" description="Protein kinase" evidence="12">
    <location>
        <begin position="828"/>
        <end position="1107"/>
    </location>
</feature>
<dbReference type="Gene3D" id="1.10.510.10">
    <property type="entry name" value="Transferase(Phosphotransferase) domain 1"/>
    <property type="match status" value="1"/>
</dbReference>
<keyword evidence="4 10" id="KW-0547">Nucleotide-binding</keyword>
<evidence type="ECO:0000256" key="11">
    <source>
        <dbReference type="SAM" id="MobiDB-lite"/>
    </source>
</evidence>
<keyword evidence="6 10" id="KW-0067">ATP-binding</keyword>
<dbReference type="PANTHER" id="PTHR44329:SF288">
    <property type="entry name" value="MITOGEN-ACTIVATED PROTEIN KINASE KINASE KINASE 20"/>
    <property type="match status" value="1"/>
</dbReference>
<organism evidence="16">
    <name type="scientific">Anisakis simplex</name>
    <name type="common">Herring worm</name>
    <dbReference type="NCBI Taxonomy" id="6269"/>
    <lineage>
        <taxon>Eukaryota</taxon>
        <taxon>Metazoa</taxon>
        <taxon>Ecdysozoa</taxon>
        <taxon>Nematoda</taxon>
        <taxon>Chromadorea</taxon>
        <taxon>Rhabditida</taxon>
        <taxon>Spirurina</taxon>
        <taxon>Ascaridomorpha</taxon>
        <taxon>Ascaridoidea</taxon>
        <taxon>Anisakidae</taxon>
        <taxon>Anisakis</taxon>
        <taxon>Anisakis simplex complex</taxon>
    </lineage>
</organism>
<feature type="domain" description="Roc" evidence="13">
    <location>
        <begin position="1"/>
        <end position="177"/>
    </location>
</feature>
<dbReference type="SUPFAM" id="SSF56112">
    <property type="entry name" value="Protein kinase-like (PK-like)"/>
    <property type="match status" value="1"/>
</dbReference>
<evidence type="ECO:0000259" key="12">
    <source>
        <dbReference type="PROSITE" id="PS50011"/>
    </source>
</evidence>
<feature type="compositionally biased region" description="Low complexity" evidence="11">
    <location>
        <begin position="475"/>
        <end position="486"/>
    </location>
</feature>
<dbReference type="PROSITE" id="PS00108">
    <property type="entry name" value="PROTEIN_KINASE_ST"/>
    <property type="match status" value="1"/>
</dbReference>
<sequence length="1661" mass="185173">MGHASATGDRTAKGANISTVGVDIAEWTFEPKKTKGEPTFGPLTFRTWDFGGQREYYATHQYFLSRRSLYIVVWRTTDAEAALPDLNQWLVNIQARAPNSPVIIVGTHVDQILSNRERFPEGYLEELDAIIRERFVLVPDADKKGLPRVVESVFVSSKTKYNIRSLCNLLYRTAFDIRIAGSKERLLDQKIPASYLALEKIVVALGDERRSVGIEPVMKASDFRLAVQERMLKNYGRAFRDDIEFNHACSFLHENGVMLHYEDVTLRELYFLDPQWLCDILAHVITIREINPFARNGLMKIDDLHILFKSLKLGNSAINLRSHIISLLHKFEVALTWQSRSLLIPSLLPDEYQLRGGYPGSRVATVSNRSQAKLTALLGGNDRNLKAKVITPQPKFQVATKVTGWQLHWAREPAPAALAGAGGSARDRSSGGAIRGTGNSLPLQSLFYQHSLDEPSLLKHSKSMMTSRSTGPRIASSAAAQKQSSSNVADTTVNSGSTKHGAIISLDKKQLDQEDGQLVEQERKHQLDVSIVNEKIPIVILLRNEIQKPIGRSIIHFVCWLKEIVRRVYVMAYVPSGFWSRLMTRILCDDHITYSIEHMFYIDQICCLLSAPTSSTSNQSEIDQLKRICDREYKPEWLLWQTGIEVMLFVGIFSIALNDGSREYILRTDRSFVTKFMALVVDIIDTLLEDWFVNSLYPSLGTRFVHTSEGRLLVNRLIPCPNCASLYRNSATDTDSTEKDSSFAVNKKPSTSSSMRSQTVGDFCKVEATTPGAPNLLHAFSIEECILNAHEGKNTVCALHGEQPIEQIAPDTVFLDINSDYLIGFEFVKRGKMIGRGAFGFVFKAALKNTEQGMQDAALKMLEPVEPGMGARASSISAYKAARTKWIRDPLQNACRAYCTCRQELNVLASLQHSHITALLGVCRRPLALIVELAPLGALNHLLSNYRRSGARLHLSVIQDTASQVAKALEYLHEHHIIYRDLKCENVLTWRFPPPFSQITDVHVKLGDYGISRSSFPSGGAKGFGGTEGFMAPEIMRYNGEQEYTEKVDFMVILIMLLQLLFLLILLLKELLYPCNVLDVMVICWASQPVDRPSASQIVSMTTAPEFTHLLDVISLNDADSSVNSSVSFPTVDETEIGSNFEDSVEGEVWLSRSDGSVTVLGCNQYGWLDSKSITVGVDGTIITAMCVVSDSIWLAESTGIIRVYCRSSYAELYSFSISRFLPSAHLSISVLSLTVFSQFPQLILVSLPSTLLLLRGDRCIDNPFVSICDTSIIYSSAVLDTNSNNNNIRWFWILLKFEDLLKLLTVANYECYYCCCYRQIWTGHCEGAISVYTIGADEKFQLSDSLTHGTAEGAGAGQHMGTVSHLVTSRADPTLVWSAVIPGSKVYQWSIVDRKIRSKLDARKILPSSESISTLDIEAARDGHVTALSLLDKPDGAQLYIGTSKGVVIVAQALQVIFRNILNFLLGGLTLSSVQHILGSQKGIRFLRFAKGVRFPAVRFTCSDDHKLTRLFILQMRPLAAFRPYLEDVHSIVVLDGALALLELNCRGNRQRDMNNVSGLSGVSGSASRSVGGISTNSGNGNELMMDTVNWVKDRVSETVNRFRLTSNDYQQSSGSYIVTIGNGYRCLIDRFTDQKHQRSTPPRRESHCAIIWRTDDWVS</sequence>
<dbReference type="Pfam" id="PF16095">
    <property type="entry name" value="COR-A"/>
    <property type="match status" value="1"/>
</dbReference>
<dbReference type="Proteomes" id="UP000267096">
    <property type="component" value="Unassembled WGS sequence"/>
</dbReference>
<evidence type="ECO:0000313" key="14">
    <source>
        <dbReference type="EMBL" id="VDK56468.1"/>
    </source>
</evidence>
<dbReference type="InterPro" id="IPR000719">
    <property type="entry name" value="Prot_kinase_dom"/>
</dbReference>
<evidence type="ECO:0000313" key="15">
    <source>
        <dbReference type="Proteomes" id="UP000267096"/>
    </source>
</evidence>
<dbReference type="Pfam" id="PF25497">
    <property type="entry name" value="COR-B"/>
    <property type="match status" value="1"/>
</dbReference>
<dbReference type="PROSITE" id="PS00107">
    <property type="entry name" value="PROTEIN_KINASE_ATP"/>
    <property type="match status" value="1"/>
</dbReference>
<evidence type="ECO:0000256" key="7">
    <source>
        <dbReference type="ARBA" id="ARBA00023134"/>
    </source>
</evidence>
<evidence type="ECO:0000256" key="1">
    <source>
        <dbReference type="ARBA" id="ARBA00012513"/>
    </source>
</evidence>
<evidence type="ECO:0000256" key="9">
    <source>
        <dbReference type="ARBA" id="ARBA00048679"/>
    </source>
</evidence>
<keyword evidence="2" id="KW-0808">Transferase</keyword>
<dbReference type="Pfam" id="PF08477">
    <property type="entry name" value="Roc"/>
    <property type="match status" value="1"/>
</dbReference>
<dbReference type="WBParaSite" id="ASIM_0001653201-mRNA-1">
    <property type="protein sequence ID" value="ASIM_0001653201-mRNA-1"/>
    <property type="gene ID" value="ASIM_0001653201"/>
</dbReference>
<protein>
    <recommendedName>
        <fullName evidence="1">non-specific serine/threonine protein kinase</fullName>
        <ecNumber evidence="1">2.7.11.1</ecNumber>
    </recommendedName>
</protein>
<comment type="catalytic activity">
    <reaction evidence="9">
        <text>L-seryl-[protein] + ATP = O-phospho-L-seryl-[protein] + ADP + H(+)</text>
        <dbReference type="Rhea" id="RHEA:17989"/>
        <dbReference type="Rhea" id="RHEA-COMP:9863"/>
        <dbReference type="Rhea" id="RHEA-COMP:11604"/>
        <dbReference type="ChEBI" id="CHEBI:15378"/>
        <dbReference type="ChEBI" id="CHEBI:29999"/>
        <dbReference type="ChEBI" id="CHEBI:30616"/>
        <dbReference type="ChEBI" id="CHEBI:83421"/>
        <dbReference type="ChEBI" id="CHEBI:456216"/>
        <dbReference type="EC" id="2.7.11.1"/>
    </reaction>
</comment>
<evidence type="ECO:0000313" key="16">
    <source>
        <dbReference type="WBParaSite" id="ASIM_0001653201-mRNA-1"/>
    </source>
</evidence>
<gene>
    <name evidence="14" type="ORF">ASIM_LOCUS15939</name>
</gene>
<evidence type="ECO:0000256" key="5">
    <source>
        <dbReference type="ARBA" id="ARBA00022777"/>
    </source>
</evidence>
<dbReference type="InterPro" id="IPR020859">
    <property type="entry name" value="ROC"/>
</dbReference>
<dbReference type="Gene3D" id="3.30.70.1390">
    <property type="entry name" value="ROC domain from the Parkinson's disease-associated leucine-rich repeat kinase 2"/>
    <property type="match status" value="1"/>
</dbReference>
<keyword evidence="3" id="KW-0677">Repeat</keyword>
<evidence type="ECO:0000256" key="3">
    <source>
        <dbReference type="ARBA" id="ARBA00022737"/>
    </source>
</evidence>
<feature type="region of interest" description="Disordered" evidence="11">
    <location>
        <begin position="462"/>
        <end position="494"/>
    </location>
</feature>
<reference evidence="16" key="1">
    <citation type="submission" date="2017-02" db="UniProtKB">
        <authorList>
            <consortium name="WormBaseParasite"/>
        </authorList>
    </citation>
    <scope>IDENTIFICATION</scope>
</reference>
<feature type="region of interest" description="Disordered" evidence="11">
    <location>
        <begin position="731"/>
        <end position="756"/>
    </location>
</feature>